<dbReference type="Proteomes" id="UP000324241">
    <property type="component" value="Unassembled WGS sequence"/>
</dbReference>
<evidence type="ECO:0000313" key="2">
    <source>
        <dbReference type="EMBL" id="KAA8651429.1"/>
    </source>
</evidence>
<sequence length="127" mass="14035">MHHGQLKSLNSKMSVMNSMPLILGRVLVFSGLGIKDNHISDWAFLENYDSVLKNDPSQLLNVMPQVPKSKQPAEYRNGQFSHFLKGSVCRLAATMLDICRWIEDKTAPVDDSGNRTGPGAVLDLPSP</sequence>
<dbReference type="EMBL" id="QUQM01000002">
    <property type="protein sequence ID" value="KAA8651429.1"/>
    <property type="molecule type" value="Genomic_DNA"/>
</dbReference>
<reference evidence="2 3" key="1">
    <citation type="submission" date="2019-08" db="EMBL/GenBank/DDBJ databases">
        <title>The genome sequence of a newly discovered highly antifungal drug resistant Aspergillus species, Aspergillus tanneri NIH 1004.</title>
        <authorList>
            <person name="Mounaud S."/>
            <person name="Singh I."/>
            <person name="Joardar V."/>
            <person name="Pakala S."/>
            <person name="Pakala S."/>
            <person name="Venepally P."/>
            <person name="Chung J.K."/>
            <person name="Losada L."/>
            <person name="Nierman W.C."/>
        </authorList>
    </citation>
    <scope>NUCLEOTIDE SEQUENCE [LARGE SCALE GENOMIC DNA]</scope>
    <source>
        <strain evidence="2 3">NIH1004</strain>
    </source>
</reference>
<organism evidence="2 3">
    <name type="scientific">Aspergillus tanneri</name>
    <dbReference type="NCBI Taxonomy" id="1220188"/>
    <lineage>
        <taxon>Eukaryota</taxon>
        <taxon>Fungi</taxon>
        <taxon>Dikarya</taxon>
        <taxon>Ascomycota</taxon>
        <taxon>Pezizomycotina</taxon>
        <taxon>Eurotiomycetes</taxon>
        <taxon>Eurotiomycetidae</taxon>
        <taxon>Eurotiales</taxon>
        <taxon>Aspergillaceae</taxon>
        <taxon>Aspergillus</taxon>
        <taxon>Aspergillus subgen. Circumdati</taxon>
    </lineage>
</organism>
<dbReference type="VEuPathDB" id="FungiDB:EYZ11_006028"/>
<dbReference type="RefSeq" id="XP_033430790.1">
    <property type="nucleotide sequence ID" value="XM_033565033.1"/>
</dbReference>
<evidence type="ECO:0000256" key="1">
    <source>
        <dbReference type="SAM" id="MobiDB-lite"/>
    </source>
</evidence>
<dbReference type="GeneID" id="54323014"/>
<protein>
    <submittedName>
        <fullName evidence="2">Uncharacterized protein</fullName>
    </submittedName>
</protein>
<proteinExistence type="predicted"/>
<evidence type="ECO:0000313" key="3">
    <source>
        <dbReference type="Proteomes" id="UP000324241"/>
    </source>
</evidence>
<accession>A0A5M9N343</accession>
<gene>
    <name evidence="2" type="ORF">ATNIH1004_000312</name>
</gene>
<name>A0A5M9N343_9EURO</name>
<dbReference type="AlphaFoldDB" id="A0A5M9N343"/>
<feature type="region of interest" description="Disordered" evidence="1">
    <location>
        <begin position="107"/>
        <end position="127"/>
    </location>
</feature>
<comment type="caution">
    <text evidence="2">The sequence shown here is derived from an EMBL/GenBank/DDBJ whole genome shotgun (WGS) entry which is preliminary data.</text>
</comment>